<feature type="compositionally biased region" description="Basic and acidic residues" evidence="1">
    <location>
        <begin position="1"/>
        <end position="12"/>
    </location>
</feature>
<feature type="region of interest" description="Disordered" evidence="1">
    <location>
        <begin position="1"/>
        <end position="20"/>
    </location>
</feature>
<name>A0AAC8Q3M9_9BACT</name>
<accession>A0AAC8Q3M9</accession>
<evidence type="ECO:0000313" key="4">
    <source>
        <dbReference type="Proteomes" id="UP000035579"/>
    </source>
</evidence>
<protein>
    <submittedName>
        <fullName evidence="3">Glutamate synthase [NADPH] large chain</fullName>
    </submittedName>
</protein>
<dbReference type="EMBL" id="CP011509">
    <property type="protein sequence ID" value="AKJ00514.1"/>
    <property type="molecule type" value="Genomic_DNA"/>
</dbReference>
<organism evidence="3 4">
    <name type="scientific">Archangium gephyra</name>
    <dbReference type="NCBI Taxonomy" id="48"/>
    <lineage>
        <taxon>Bacteria</taxon>
        <taxon>Pseudomonadati</taxon>
        <taxon>Myxococcota</taxon>
        <taxon>Myxococcia</taxon>
        <taxon>Myxococcales</taxon>
        <taxon>Cystobacterineae</taxon>
        <taxon>Archangiaceae</taxon>
        <taxon>Archangium</taxon>
    </lineage>
</organism>
<dbReference type="Pfam" id="PF12770">
    <property type="entry name" value="CHAT"/>
    <property type="match status" value="1"/>
</dbReference>
<evidence type="ECO:0000256" key="1">
    <source>
        <dbReference type="SAM" id="MobiDB-lite"/>
    </source>
</evidence>
<evidence type="ECO:0000259" key="2">
    <source>
        <dbReference type="Pfam" id="PF12770"/>
    </source>
</evidence>
<evidence type="ECO:0000313" key="3">
    <source>
        <dbReference type="EMBL" id="AKJ00514.1"/>
    </source>
</evidence>
<proteinExistence type="predicted"/>
<sequence length="653" mass="71779">MKAMGSRDERPAPHGLTPAVTSDALSQFATNLREAALRAAPLGAQRLEQSQSFHQALFRGELETVKERLREAAGGEPLLVRFLLRDGALQAFPWEALCEPQTQLGFLGNSPKLLPVRGVLSKEPWQPREVRGAVRVLAVAPMHEGALARLRGALSESIDAGEIEWLEPLTGSRTRKSSLLERLRSEPIPHVIHFIGHGGVRKGLPSLRLADDEDEESWVEAELLAQQLQAGTRGYLRLVVLEACEGAAPGEQASAAELLTRDGADAVVAHLWPVKADVAELCSKTFYRTLTGRTLQHGDVAFSLNEARRTVLTSFQGSAEAFSPVLYLRARNSILFDFKGRKVVVPPRAPAPVTPDSCREVPAALRQLLSSRFSLVLGDRWMDEGPLLESFRQQLQTKLVARAPLSSPDGALSTLAQHYALHIGEQSLDSEFKKVFRGAAPESPLVEALARRLPPGVHITLMRRPVLENALARHHARQSLYLVQPPLPGSGEDSPLVLRYEAGAESWEPVEAPLESIDPERDYVVLRLYSGYLPSNDYRKPLLTEDDFLLGIHLGSLLPPVLADPVLRALNRHPALLLGMSLHTWHHRMMLYRLFGKRPLPIGSLVTLGPGEPEQSVWVSGKGLPGRVGIQAIESTPTELSVWLDEQAREEAP</sequence>
<dbReference type="AlphaFoldDB" id="A0AAC8Q3M9"/>
<dbReference type="KEGG" id="age:AA314_02140"/>
<dbReference type="InterPro" id="IPR024983">
    <property type="entry name" value="CHAT_dom"/>
</dbReference>
<reference evidence="3 4" key="1">
    <citation type="submission" date="2015-05" db="EMBL/GenBank/DDBJ databases">
        <title>Genome assembly of Archangium gephyra DSM 2261.</title>
        <authorList>
            <person name="Sharma G."/>
            <person name="Subramanian S."/>
        </authorList>
    </citation>
    <scope>NUCLEOTIDE SEQUENCE [LARGE SCALE GENOMIC DNA]</scope>
    <source>
        <strain evidence="3 4">DSM 2261</strain>
    </source>
</reference>
<dbReference type="Proteomes" id="UP000035579">
    <property type="component" value="Chromosome"/>
</dbReference>
<feature type="domain" description="CHAT" evidence="2">
    <location>
        <begin position="65"/>
        <end position="314"/>
    </location>
</feature>
<gene>
    <name evidence="3" type="ORF">AA314_02140</name>
</gene>